<dbReference type="EMBL" id="CP054011">
    <property type="protein sequence ID" value="QKH88426.1"/>
    <property type="molecule type" value="Genomic_DNA"/>
</dbReference>
<keyword evidence="1" id="KW-0472">Membrane</keyword>
<keyword evidence="1" id="KW-1133">Transmembrane helix</keyword>
<proteinExistence type="predicted"/>
<dbReference type="RefSeq" id="WP_004358625.1">
    <property type="nucleotide sequence ID" value="NZ_CP054011.1"/>
</dbReference>
<gene>
    <name evidence="2" type="ORF">FIU21_05325</name>
</gene>
<organism evidence="2 3">
    <name type="scientific">Prevotella melaninogenica</name>
    <dbReference type="NCBI Taxonomy" id="28132"/>
    <lineage>
        <taxon>Bacteria</taxon>
        <taxon>Pseudomonadati</taxon>
        <taxon>Bacteroidota</taxon>
        <taxon>Bacteroidia</taxon>
        <taxon>Bacteroidales</taxon>
        <taxon>Prevotellaceae</taxon>
        <taxon>Prevotella</taxon>
    </lineage>
</organism>
<evidence type="ECO:0000256" key="1">
    <source>
        <dbReference type="SAM" id="Phobius"/>
    </source>
</evidence>
<dbReference type="Proteomes" id="UP000500843">
    <property type="component" value="Chromosome 2"/>
</dbReference>
<sequence>MIRLSHQSEVMDARTYFYKEMMRNHMEDVLKRIALGLLGVCSLRMIALCAYMYGLIG</sequence>
<evidence type="ECO:0000313" key="2">
    <source>
        <dbReference type="EMBL" id="QKH88426.1"/>
    </source>
</evidence>
<protein>
    <submittedName>
        <fullName evidence="2">Uncharacterized protein</fullName>
    </submittedName>
</protein>
<accession>A0A7D4GHU8</accession>
<keyword evidence="1" id="KW-0812">Transmembrane</keyword>
<dbReference type="AlphaFoldDB" id="A0A7D4GHU8"/>
<feature type="transmembrane region" description="Helical" evidence="1">
    <location>
        <begin position="33"/>
        <end position="56"/>
    </location>
</feature>
<name>A0A7D4GHU8_9BACT</name>
<reference evidence="2 3" key="1">
    <citation type="submission" date="2020-05" db="EMBL/GenBank/DDBJ databases">
        <title>FDA dAtabase for Regulatory Grade micrObial Sequences (FDA-ARGOS): Supporting development and validation of Infectious Disease Dx tests.</title>
        <authorList>
            <person name="Moreno J."/>
            <person name="Tallon L."/>
            <person name="Sadzewicz L."/>
            <person name="Zhao X."/>
            <person name="Vavikolanu K."/>
            <person name="Mehta A."/>
            <person name="Aluvathingal J."/>
            <person name="Nadendla S."/>
            <person name="Myers T."/>
            <person name="Yan Y."/>
            <person name="Sichtig H."/>
        </authorList>
    </citation>
    <scope>NUCLEOTIDE SEQUENCE [LARGE SCALE GENOMIC DNA]</scope>
    <source>
        <strain evidence="2 3">FDAARGOS_760</strain>
    </source>
</reference>
<evidence type="ECO:0000313" key="3">
    <source>
        <dbReference type="Proteomes" id="UP000500843"/>
    </source>
</evidence>